<dbReference type="OrthoDB" id="5286432at2759"/>
<organism evidence="1 6">
    <name type="scientific">Orbilia oligospora</name>
    <name type="common">Nematode-trapping fungus</name>
    <name type="synonym">Arthrobotrys oligospora</name>
    <dbReference type="NCBI Taxonomy" id="2813651"/>
    <lineage>
        <taxon>Eukaryota</taxon>
        <taxon>Fungi</taxon>
        <taxon>Dikarya</taxon>
        <taxon>Ascomycota</taxon>
        <taxon>Pezizomycotina</taxon>
        <taxon>Orbiliomycetes</taxon>
        <taxon>Orbiliales</taxon>
        <taxon>Orbiliaceae</taxon>
        <taxon>Orbilia</taxon>
    </lineage>
</organism>
<evidence type="ECO:0000313" key="6">
    <source>
        <dbReference type="Proteomes" id="UP000479691"/>
    </source>
</evidence>
<dbReference type="EMBL" id="WIWS01000048">
    <property type="protein sequence ID" value="KAF3216773.1"/>
    <property type="molecule type" value="Genomic_DNA"/>
</dbReference>
<dbReference type="Proteomes" id="UP000483672">
    <property type="component" value="Unassembled WGS sequence"/>
</dbReference>
<dbReference type="Proteomes" id="UP000472727">
    <property type="component" value="Unassembled WGS sequence"/>
</dbReference>
<accession>A0A6G1MI52</accession>
<reference evidence="5 6" key="1">
    <citation type="submission" date="2019-06" db="EMBL/GenBank/DDBJ databases">
        <authorList>
            <person name="Palmer J.M."/>
        </authorList>
    </citation>
    <scope>NUCLEOTIDE SEQUENCE [LARGE SCALE GENOMIC DNA]</scope>
    <source>
        <strain evidence="3 5">TWF106</strain>
        <strain evidence="4 7">TWF191</strain>
        <strain evidence="2">TWF679</strain>
        <strain evidence="1 6">TWF788</strain>
    </source>
</reference>
<evidence type="ECO:0000313" key="3">
    <source>
        <dbReference type="EMBL" id="KAF3216773.1"/>
    </source>
</evidence>
<evidence type="ECO:0000313" key="1">
    <source>
        <dbReference type="EMBL" id="KAF3169210.1"/>
    </source>
</evidence>
<proteinExistence type="predicted"/>
<dbReference type="EMBL" id="WIPF01000037">
    <property type="protein sequence ID" value="KAF3223193.1"/>
    <property type="molecule type" value="Genomic_DNA"/>
</dbReference>
<evidence type="ECO:0000313" key="7">
    <source>
        <dbReference type="Proteomes" id="UP000483672"/>
    </source>
</evidence>
<dbReference type="Proteomes" id="UP000614610">
    <property type="component" value="Unassembled WGS sequence"/>
</dbReference>
<name>A0A6G1MI52_ORBOL</name>
<evidence type="ECO:0000313" key="5">
    <source>
        <dbReference type="Proteomes" id="UP000472727"/>
    </source>
</evidence>
<protein>
    <submittedName>
        <fullName evidence="1">Uncharacterized protein</fullName>
    </submittedName>
</protein>
<sequence>MSLDSWLQYRLNHQVDLPIAAAGPIPAESFSPPTNCEITRVARCLYQLFLYLLYCECNFIYPKRGDPFNGRAILDDDLEDTFACDQEAFNGMMATSGFHIRNYQASPPKIGNPILPNAPRYYWKSHVQNAEWYTVAALGPQELWKFLFESSFEEQKDVCAIYVEGGFGDPHFFIRGPQAISGSDNTYPPYLRICKDEFVIGECDDNGDVTSTGAL</sequence>
<dbReference type="AlphaFoldDB" id="A0A6G1MI52"/>
<gene>
    <name evidence="3" type="ORF">TWF106_008174</name>
    <name evidence="4" type="ORF">TWF191_006475</name>
    <name evidence="2" type="ORF">TWF679_009151</name>
    <name evidence="1" type="ORF">TWF788_010687</name>
</gene>
<dbReference type="Proteomes" id="UP000479691">
    <property type="component" value="Unassembled WGS sequence"/>
</dbReference>
<evidence type="ECO:0000313" key="4">
    <source>
        <dbReference type="EMBL" id="KAF3223193.1"/>
    </source>
</evidence>
<dbReference type="EMBL" id="WIWT01000062">
    <property type="protein sequence ID" value="KAF3205781.1"/>
    <property type="molecule type" value="Genomic_DNA"/>
</dbReference>
<comment type="caution">
    <text evidence="1">The sequence shown here is derived from an EMBL/GenBank/DDBJ whole genome shotgun (WGS) entry which is preliminary data.</text>
</comment>
<dbReference type="EMBL" id="JAABOE010000081">
    <property type="protein sequence ID" value="KAF3169210.1"/>
    <property type="molecule type" value="Genomic_DNA"/>
</dbReference>
<evidence type="ECO:0000313" key="2">
    <source>
        <dbReference type="EMBL" id="KAF3205781.1"/>
    </source>
</evidence>